<comment type="caution">
    <text evidence="1">The sequence shown here is derived from an EMBL/GenBank/DDBJ whole genome shotgun (WGS) entry which is preliminary data.</text>
</comment>
<proteinExistence type="predicted"/>
<keyword evidence="2" id="KW-1185">Reference proteome</keyword>
<evidence type="ECO:0000313" key="2">
    <source>
        <dbReference type="Proteomes" id="UP000569732"/>
    </source>
</evidence>
<evidence type="ECO:0000313" key="1">
    <source>
        <dbReference type="EMBL" id="NYZ66657.1"/>
    </source>
</evidence>
<name>A0A853IAT8_9GAMM</name>
<accession>A0A853IAT8</accession>
<dbReference type="PROSITE" id="PS51257">
    <property type="entry name" value="PROKAR_LIPOPROTEIN"/>
    <property type="match status" value="1"/>
</dbReference>
<dbReference type="Proteomes" id="UP000569732">
    <property type="component" value="Unassembled WGS sequence"/>
</dbReference>
<protein>
    <submittedName>
        <fullName evidence="1">Uncharacterized protein</fullName>
    </submittedName>
</protein>
<organism evidence="1 2">
    <name type="scientific">Spartinivicinus marinus</name>
    <dbReference type="NCBI Taxonomy" id="2994442"/>
    <lineage>
        <taxon>Bacteria</taxon>
        <taxon>Pseudomonadati</taxon>
        <taxon>Pseudomonadota</taxon>
        <taxon>Gammaproteobacteria</taxon>
        <taxon>Oceanospirillales</taxon>
        <taxon>Zooshikellaceae</taxon>
        <taxon>Spartinivicinus</taxon>
    </lineage>
</organism>
<dbReference type="AlphaFoldDB" id="A0A853IAT8"/>
<dbReference type="SUPFAM" id="SSF82171">
    <property type="entry name" value="DPP6 N-terminal domain-like"/>
    <property type="match status" value="1"/>
</dbReference>
<reference evidence="1 2" key="1">
    <citation type="submission" date="2020-07" db="EMBL/GenBank/DDBJ databases">
        <title>Endozoicomonas sp. nov., isolated from sediment.</title>
        <authorList>
            <person name="Gu T."/>
        </authorList>
    </citation>
    <scope>NUCLEOTIDE SEQUENCE [LARGE SCALE GENOMIC DNA]</scope>
    <source>
        <strain evidence="1 2">SM1973</strain>
    </source>
</reference>
<sequence length="348" mass="40477">MNIFKNLVTIYTLLLIVACNSEPEYKTISALDTPEAKTQNAKMGPPTPPYDFLVLEEDLDDPRQFDQPRIQFTMRRQDLDSLAKEVWSIKKDGTDLRRVASKEYLNQFEEGVIATARPVRSPNNRYLALMMTGKRFAYDPIMLIDLKNDTAVTVEKESRQEMYLNFTHDSKKLLYRWGTTIREYDIETGKTIEKYQNEEPYMAFKIYGPSDDFIGISYLGTIYKFKKDGKEPTYKKNFFPELYKKRRIGMFVKFSPNGRFVFALKGSAKGGNIIIDTSLDQIYDIGEQGRPSFVAFIDNEKPVFYDFRYKEFDARDLDTTPYRQKKPVIPFSLKLNDATLYNLQAGSK</sequence>
<dbReference type="RefSeq" id="WP_180568686.1">
    <property type="nucleotide sequence ID" value="NZ_JACCKB010000016.1"/>
</dbReference>
<gene>
    <name evidence="1" type="ORF">H0A36_11615</name>
</gene>
<dbReference type="EMBL" id="JACCKB010000016">
    <property type="protein sequence ID" value="NYZ66657.1"/>
    <property type="molecule type" value="Genomic_DNA"/>
</dbReference>